<evidence type="ECO:0000256" key="5">
    <source>
        <dbReference type="ARBA" id="ARBA00023136"/>
    </source>
</evidence>
<sequence>MKGLLQNLALHTIIGKQVKLLKKEYQEKNFYQNRTQKIFEHYAYIPFLKNFEGQSLLDLFINAGNIQGLEILFNVLRFDDFDNHSRTISAQLPQVLMLKLKNIYGYFESRILETEQLKSTKRGKLNCLHKKEYAITSGLQWPNMNKLEGQIFKDKTGKNHKFEIKLTILDIPRIHDFQTQECKEFLEALVFIDDIKMFENQAIQSLINIQWTIARKQTVKYLCIPFLFYLCVFCFYSNYLNTKIGKKNLETEDFRLICFSIILLLMISTFFLINESSQVFKQGKNYFYSFWNYSDLSPPILVTIVMIFHILEVCIPDFESPIIIMTIHSFASMLVWFKFIYLLRIFQQTGYLINMLTKVAWDMRIFMLILLIFYLSFTEAFLRITEFGGEEVDFTYNYAYALVYTFRLSIGDTDVDKFDLNDQSFTAWFLFVFCTLISNVIMLNLLIAIISKTFESVTENSNSAGFQEKAKIIFENQYLIREQRKQEFCEKDSYIIVGREVQQIQGDNDDNFDDIIENQSQQEYCQEQFDEDQNENESENLNNDLSDENDPVEEANDSDKMDGFVS</sequence>
<feature type="transmembrane region" description="Helical" evidence="7">
    <location>
        <begin position="254"/>
        <end position="274"/>
    </location>
</feature>
<dbReference type="Pfam" id="PF00520">
    <property type="entry name" value="Ion_trans"/>
    <property type="match status" value="1"/>
</dbReference>
<dbReference type="InterPro" id="IPR005821">
    <property type="entry name" value="Ion_trans_dom"/>
</dbReference>
<feature type="transmembrane region" description="Helical" evidence="7">
    <location>
        <begin position="322"/>
        <end position="344"/>
    </location>
</feature>
<dbReference type="GO" id="GO:0098703">
    <property type="term" value="P:calcium ion import across plasma membrane"/>
    <property type="evidence" value="ECO:0007669"/>
    <property type="project" value="TreeGrafter"/>
</dbReference>
<feature type="compositionally biased region" description="Acidic residues" evidence="6">
    <location>
        <begin position="545"/>
        <end position="556"/>
    </location>
</feature>
<feature type="transmembrane region" description="Helical" evidence="7">
    <location>
        <begin position="427"/>
        <end position="450"/>
    </location>
</feature>
<dbReference type="Gene3D" id="1.10.287.70">
    <property type="match status" value="1"/>
</dbReference>
<feature type="transmembrane region" description="Helical" evidence="7">
    <location>
        <begin position="286"/>
        <end position="310"/>
    </location>
</feature>
<dbReference type="OrthoDB" id="310870at2759"/>
<protein>
    <submittedName>
        <fullName evidence="9">Wd-40 repeat protein</fullName>
    </submittedName>
</protein>
<feature type="region of interest" description="Disordered" evidence="6">
    <location>
        <begin position="525"/>
        <end position="566"/>
    </location>
</feature>
<dbReference type="Proteomes" id="UP000039865">
    <property type="component" value="Unassembled WGS sequence"/>
</dbReference>
<evidence type="ECO:0000313" key="9">
    <source>
        <dbReference type="EMBL" id="CDW86317.1"/>
    </source>
</evidence>
<keyword evidence="3" id="KW-0677">Repeat</keyword>
<evidence type="ECO:0000256" key="4">
    <source>
        <dbReference type="ARBA" id="ARBA00022989"/>
    </source>
</evidence>
<accession>A0A078AYM6</accession>
<feature type="compositionally biased region" description="Acidic residues" evidence="6">
    <location>
        <begin position="528"/>
        <end position="538"/>
    </location>
</feature>
<dbReference type="GO" id="GO:0005262">
    <property type="term" value="F:calcium channel activity"/>
    <property type="evidence" value="ECO:0007669"/>
    <property type="project" value="TreeGrafter"/>
</dbReference>
<keyword evidence="4 7" id="KW-1133">Transmembrane helix</keyword>
<comment type="subcellular location">
    <subcellularLocation>
        <location evidence="1">Membrane</location>
        <topology evidence="1">Multi-pass membrane protein</topology>
    </subcellularLocation>
</comment>
<gene>
    <name evidence="9" type="primary">Contig8951.g9574</name>
    <name evidence="9" type="ORF">STYLEM_15411</name>
</gene>
<organism evidence="9 10">
    <name type="scientific">Stylonychia lemnae</name>
    <name type="common">Ciliate</name>
    <dbReference type="NCBI Taxonomy" id="5949"/>
    <lineage>
        <taxon>Eukaryota</taxon>
        <taxon>Sar</taxon>
        <taxon>Alveolata</taxon>
        <taxon>Ciliophora</taxon>
        <taxon>Intramacronucleata</taxon>
        <taxon>Spirotrichea</taxon>
        <taxon>Stichotrichia</taxon>
        <taxon>Sporadotrichida</taxon>
        <taxon>Oxytrichidae</taxon>
        <taxon>Stylonychinae</taxon>
        <taxon>Stylonychia</taxon>
    </lineage>
</organism>
<keyword evidence="2 7" id="KW-0812">Transmembrane</keyword>
<dbReference type="InParanoid" id="A0A078AYM6"/>
<dbReference type="EMBL" id="CCKQ01014540">
    <property type="protein sequence ID" value="CDW86317.1"/>
    <property type="molecule type" value="Genomic_DNA"/>
</dbReference>
<evidence type="ECO:0000256" key="2">
    <source>
        <dbReference type="ARBA" id="ARBA00022692"/>
    </source>
</evidence>
<evidence type="ECO:0000313" key="10">
    <source>
        <dbReference type="Proteomes" id="UP000039865"/>
    </source>
</evidence>
<feature type="transmembrane region" description="Helical" evidence="7">
    <location>
        <begin position="219"/>
        <end position="239"/>
    </location>
</feature>
<dbReference type="PANTHER" id="PTHR10582:SF2">
    <property type="entry name" value="INACTIVE"/>
    <property type="match status" value="1"/>
</dbReference>
<keyword evidence="10" id="KW-1185">Reference proteome</keyword>
<dbReference type="PANTHER" id="PTHR10582">
    <property type="entry name" value="TRANSIENT RECEPTOR POTENTIAL ION CHANNEL PROTEIN"/>
    <property type="match status" value="1"/>
</dbReference>
<feature type="compositionally biased region" description="Basic and acidic residues" evidence="6">
    <location>
        <begin position="557"/>
        <end position="566"/>
    </location>
</feature>
<evidence type="ECO:0000256" key="7">
    <source>
        <dbReference type="SAM" id="Phobius"/>
    </source>
</evidence>
<feature type="transmembrane region" description="Helical" evidence="7">
    <location>
        <begin position="365"/>
        <end position="384"/>
    </location>
</feature>
<evidence type="ECO:0000256" key="6">
    <source>
        <dbReference type="SAM" id="MobiDB-lite"/>
    </source>
</evidence>
<evidence type="ECO:0000259" key="8">
    <source>
        <dbReference type="Pfam" id="PF00520"/>
    </source>
</evidence>
<evidence type="ECO:0000256" key="3">
    <source>
        <dbReference type="ARBA" id="ARBA00022737"/>
    </source>
</evidence>
<proteinExistence type="predicted"/>
<dbReference type="GO" id="GO:0005886">
    <property type="term" value="C:plasma membrane"/>
    <property type="evidence" value="ECO:0007669"/>
    <property type="project" value="TreeGrafter"/>
</dbReference>
<name>A0A078AYM6_STYLE</name>
<dbReference type="AlphaFoldDB" id="A0A078AYM6"/>
<reference evidence="9 10" key="1">
    <citation type="submission" date="2014-06" db="EMBL/GenBank/DDBJ databases">
        <authorList>
            <person name="Swart Estienne"/>
        </authorList>
    </citation>
    <scope>NUCLEOTIDE SEQUENCE [LARGE SCALE GENOMIC DNA]</scope>
    <source>
        <strain evidence="9 10">130c</strain>
    </source>
</reference>
<keyword evidence="5 7" id="KW-0472">Membrane</keyword>
<evidence type="ECO:0000256" key="1">
    <source>
        <dbReference type="ARBA" id="ARBA00004141"/>
    </source>
</evidence>
<dbReference type="InterPro" id="IPR024862">
    <property type="entry name" value="TRPV"/>
</dbReference>
<feature type="domain" description="Ion transport" evidence="8">
    <location>
        <begin position="220"/>
        <end position="461"/>
    </location>
</feature>